<gene>
    <name evidence="2" type="ORF">L345_17673</name>
</gene>
<accession>V8N405</accession>
<sequence>MKAKGVSREPSAASTSSTQDGSVLLVPPHPSDRDPFAGRERVEAIDLTLDGLLYARSSEDEEDEEDEEEEEDQEEEGNSRLKERERVSGSSSVQESSGLPLGKDALDRVLDTFLTSASSHSDSPS</sequence>
<dbReference type="InterPro" id="IPR000128">
    <property type="entry name" value="Progest_rcpt"/>
</dbReference>
<dbReference type="OrthoDB" id="9050162at2759"/>
<feature type="non-terminal residue" evidence="2">
    <location>
        <position position="1"/>
    </location>
</feature>
<dbReference type="AlphaFoldDB" id="V8N405"/>
<evidence type="ECO:0000313" key="3">
    <source>
        <dbReference type="Proteomes" id="UP000018936"/>
    </source>
</evidence>
<proteinExistence type="predicted"/>
<feature type="region of interest" description="Disordered" evidence="1">
    <location>
        <begin position="1"/>
        <end position="103"/>
    </location>
</feature>
<feature type="compositionally biased region" description="Polar residues" evidence="1">
    <location>
        <begin position="12"/>
        <end position="21"/>
    </location>
</feature>
<dbReference type="GO" id="GO:0003677">
    <property type="term" value="F:DNA binding"/>
    <property type="evidence" value="ECO:0007669"/>
    <property type="project" value="InterPro"/>
</dbReference>
<organism evidence="2 3">
    <name type="scientific">Ophiophagus hannah</name>
    <name type="common">King cobra</name>
    <name type="synonym">Naja hannah</name>
    <dbReference type="NCBI Taxonomy" id="8665"/>
    <lineage>
        <taxon>Eukaryota</taxon>
        <taxon>Metazoa</taxon>
        <taxon>Chordata</taxon>
        <taxon>Craniata</taxon>
        <taxon>Vertebrata</taxon>
        <taxon>Euteleostomi</taxon>
        <taxon>Lepidosauria</taxon>
        <taxon>Squamata</taxon>
        <taxon>Bifurcata</taxon>
        <taxon>Unidentata</taxon>
        <taxon>Episquamata</taxon>
        <taxon>Toxicofera</taxon>
        <taxon>Serpentes</taxon>
        <taxon>Colubroidea</taxon>
        <taxon>Elapidae</taxon>
        <taxon>Elapinae</taxon>
        <taxon>Ophiophagus</taxon>
    </lineage>
</organism>
<dbReference type="EMBL" id="AZIM01016887">
    <property type="protein sequence ID" value="ETE56616.1"/>
    <property type="molecule type" value="Genomic_DNA"/>
</dbReference>
<dbReference type="PRINTS" id="PR00544">
    <property type="entry name" value="PROGESTRONER"/>
</dbReference>
<dbReference type="GO" id="GO:0005496">
    <property type="term" value="F:steroid binding"/>
    <property type="evidence" value="ECO:0007669"/>
    <property type="project" value="InterPro"/>
</dbReference>
<protein>
    <submittedName>
        <fullName evidence="2">Uncharacterized protein</fullName>
    </submittedName>
</protein>
<dbReference type="GO" id="GO:0003707">
    <property type="term" value="F:nuclear steroid receptor activity"/>
    <property type="evidence" value="ECO:0007669"/>
    <property type="project" value="InterPro"/>
</dbReference>
<feature type="compositionally biased region" description="Basic and acidic residues" evidence="1">
    <location>
        <begin position="30"/>
        <end position="44"/>
    </location>
</feature>
<name>V8N405_OPHHA</name>
<feature type="compositionally biased region" description="Acidic residues" evidence="1">
    <location>
        <begin position="59"/>
        <end position="76"/>
    </location>
</feature>
<dbReference type="GO" id="GO:0005634">
    <property type="term" value="C:nucleus"/>
    <property type="evidence" value="ECO:0007669"/>
    <property type="project" value="InterPro"/>
</dbReference>
<dbReference type="Proteomes" id="UP000018936">
    <property type="component" value="Unassembled WGS sequence"/>
</dbReference>
<keyword evidence="3" id="KW-1185">Reference proteome</keyword>
<evidence type="ECO:0000313" key="2">
    <source>
        <dbReference type="EMBL" id="ETE56616.1"/>
    </source>
</evidence>
<comment type="caution">
    <text evidence="2">The sequence shown here is derived from an EMBL/GenBank/DDBJ whole genome shotgun (WGS) entry which is preliminary data.</text>
</comment>
<feature type="compositionally biased region" description="Low complexity" evidence="1">
    <location>
        <begin position="88"/>
        <end position="98"/>
    </location>
</feature>
<reference evidence="2 3" key="1">
    <citation type="journal article" date="2013" name="Proc. Natl. Acad. Sci. U.S.A.">
        <title>The king cobra genome reveals dynamic gene evolution and adaptation in the snake venom system.</title>
        <authorList>
            <person name="Vonk F.J."/>
            <person name="Casewell N.R."/>
            <person name="Henkel C.V."/>
            <person name="Heimberg A.M."/>
            <person name="Jansen H.J."/>
            <person name="McCleary R.J."/>
            <person name="Kerkkamp H.M."/>
            <person name="Vos R.A."/>
            <person name="Guerreiro I."/>
            <person name="Calvete J.J."/>
            <person name="Wuster W."/>
            <person name="Woods A.E."/>
            <person name="Logan J.M."/>
            <person name="Harrison R.A."/>
            <person name="Castoe T.A."/>
            <person name="de Koning A.P."/>
            <person name="Pollock D.D."/>
            <person name="Yandell M."/>
            <person name="Calderon D."/>
            <person name="Renjifo C."/>
            <person name="Currier R.B."/>
            <person name="Salgado D."/>
            <person name="Pla D."/>
            <person name="Sanz L."/>
            <person name="Hyder A.S."/>
            <person name="Ribeiro J.M."/>
            <person name="Arntzen J.W."/>
            <person name="van den Thillart G.E."/>
            <person name="Boetzer M."/>
            <person name="Pirovano W."/>
            <person name="Dirks R.P."/>
            <person name="Spaink H.P."/>
            <person name="Duboule D."/>
            <person name="McGlinn E."/>
            <person name="Kini R.M."/>
            <person name="Richardson M.K."/>
        </authorList>
    </citation>
    <scope>NUCLEOTIDE SEQUENCE</scope>
    <source>
        <tissue evidence="2">Blood</tissue>
    </source>
</reference>
<feature type="non-terminal residue" evidence="2">
    <location>
        <position position="125"/>
    </location>
</feature>
<feature type="compositionally biased region" description="Basic and acidic residues" evidence="1">
    <location>
        <begin position="77"/>
        <end position="87"/>
    </location>
</feature>
<evidence type="ECO:0000256" key="1">
    <source>
        <dbReference type="SAM" id="MobiDB-lite"/>
    </source>
</evidence>